<dbReference type="PANTHER" id="PTHR21705:SF11">
    <property type="entry name" value="FHIP FAMILY PROTEIN CG3558"/>
    <property type="match status" value="1"/>
</dbReference>
<dbReference type="AlphaFoldDB" id="L8H654"/>
<gene>
    <name evidence="2" type="ORF">ACA1_054530</name>
</gene>
<dbReference type="Pfam" id="PF10257">
    <property type="entry name" value="RAI16-like"/>
    <property type="match status" value="1"/>
</dbReference>
<organism evidence="2 3">
    <name type="scientific">Acanthamoeba castellanii (strain ATCC 30010 / Neff)</name>
    <dbReference type="NCBI Taxonomy" id="1257118"/>
    <lineage>
        <taxon>Eukaryota</taxon>
        <taxon>Amoebozoa</taxon>
        <taxon>Discosea</taxon>
        <taxon>Longamoebia</taxon>
        <taxon>Centramoebida</taxon>
        <taxon>Acanthamoebidae</taxon>
        <taxon>Acanthamoeba</taxon>
    </lineage>
</organism>
<keyword evidence="3" id="KW-1185">Reference proteome</keyword>
<feature type="region of interest" description="Disordered" evidence="1">
    <location>
        <begin position="509"/>
        <end position="538"/>
    </location>
</feature>
<evidence type="ECO:0000256" key="1">
    <source>
        <dbReference type="SAM" id="MobiDB-lite"/>
    </source>
</evidence>
<dbReference type="GeneID" id="14921577"/>
<dbReference type="KEGG" id="acan:ACA1_054530"/>
<reference evidence="2 3" key="1">
    <citation type="journal article" date="2013" name="Genome Biol.">
        <title>Genome of Acanthamoeba castellanii highlights extensive lateral gene transfer and early evolution of tyrosine kinase signaling.</title>
        <authorList>
            <person name="Clarke M."/>
            <person name="Lohan A.J."/>
            <person name="Liu B."/>
            <person name="Lagkouvardos I."/>
            <person name="Roy S."/>
            <person name="Zafar N."/>
            <person name="Bertelli C."/>
            <person name="Schilde C."/>
            <person name="Kianianmomeni A."/>
            <person name="Burglin T.R."/>
            <person name="Frech C."/>
            <person name="Turcotte B."/>
            <person name="Kopec K.O."/>
            <person name="Synnott J.M."/>
            <person name="Choo C."/>
            <person name="Paponov I."/>
            <person name="Finkler A."/>
            <person name="Soon Heng Tan C."/>
            <person name="Hutchins A.P."/>
            <person name="Weinmeier T."/>
            <person name="Rattei T."/>
            <person name="Chu J.S."/>
            <person name="Gimenez G."/>
            <person name="Irimia M."/>
            <person name="Rigden D.J."/>
            <person name="Fitzpatrick D.A."/>
            <person name="Lorenzo-Morales J."/>
            <person name="Bateman A."/>
            <person name="Chiu C.H."/>
            <person name="Tang P."/>
            <person name="Hegemann P."/>
            <person name="Fromm H."/>
            <person name="Raoult D."/>
            <person name="Greub G."/>
            <person name="Miranda-Saavedra D."/>
            <person name="Chen N."/>
            <person name="Nash P."/>
            <person name="Ginger M.L."/>
            <person name="Horn M."/>
            <person name="Schaap P."/>
            <person name="Caler L."/>
            <person name="Loftus B."/>
        </authorList>
    </citation>
    <scope>NUCLEOTIDE SEQUENCE [LARGE SCALE GENOMIC DNA]</scope>
    <source>
        <strain evidence="2 3">Neff</strain>
    </source>
</reference>
<feature type="compositionally biased region" description="Low complexity" evidence="1">
    <location>
        <begin position="511"/>
        <end position="538"/>
    </location>
</feature>
<proteinExistence type="predicted"/>
<evidence type="ECO:0000313" key="2">
    <source>
        <dbReference type="EMBL" id="ELR20707.1"/>
    </source>
</evidence>
<dbReference type="EMBL" id="KB007909">
    <property type="protein sequence ID" value="ELR20707.1"/>
    <property type="molecule type" value="Genomic_DNA"/>
</dbReference>
<dbReference type="PANTHER" id="PTHR21705">
    <property type="entry name" value="RAI16 PROTEIN-RELATED"/>
    <property type="match status" value="1"/>
</dbReference>
<dbReference type="RefSeq" id="XP_004344110.1">
    <property type="nucleotide sequence ID" value="XM_004344060.1"/>
</dbReference>
<accession>L8H654</accession>
<dbReference type="OrthoDB" id="5350595at2759"/>
<evidence type="ECO:0000313" key="3">
    <source>
        <dbReference type="Proteomes" id="UP000011083"/>
    </source>
</evidence>
<name>L8H654_ACACF</name>
<protein>
    <submittedName>
        <fullName evidence="2">Uncharacterized protein</fullName>
    </submittedName>
</protein>
<dbReference type="InterPro" id="IPR019384">
    <property type="entry name" value="FHIP"/>
</dbReference>
<sequence>MVSRFFSAIGEVLAPTLQTPLEDFRLHWRAIKHFYIDDKDDVEGEGIPEHLNHMIQILLEEADAMDGGRRGTGPCLEFFLQERILPILCHLGETDRPPGMRGYVLVGVSTVVRNMPGGLLFNMHVHEPIRRLLATAATSNDHAEVISLAHAVVVNISKEKVGGGLGTLFLHPPDAKEPEFVLLAALLPRIELPGFDGEQARQALVQIVAELRQELLRVFEDEFVLAVLGPALLQPNDAELAVSTRYVGHIIDHTEPPLLHALLNSIFPIGKSSVEESMGILAASITTRVAAANEDVRHSDLQLIDNALNQALTLLVCPSSSALMTASNGESKEASDPGVEAARAYLALFPARDATPTGYEGYLADAHHALSRPSAPTSPSTLSSSSASLPGLYSGEPLVQALWQQVGSFLDQSLDTNLVLTSAIGKMAVHPHPARCAELGLLGSYQDALSLLRARMLGGGGEPEPKRNGTVLATPHVEGFLQALLLLQEFQKEIAAIMHASALVGHHHHLASPSSSLSPSSPSSTTASPSTSRAAASS</sequence>
<dbReference type="Proteomes" id="UP000011083">
    <property type="component" value="Unassembled WGS sequence"/>
</dbReference>
<dbReference type="VEuPathDB" id="AmoebaDB:ACA1_054530"/>